<dbReference type="GO" id="GO:0016740">
    <property type="term" value="F:transferase activity"/>
    <property type="evidence" value="ECO:0007669"/>
    <property type="project" value="UniProtKB-KW"/>
</dbReference>
<dbReference type="Pfam" id="PF14305">
    <property type="entry name" value="ATPgrasp_TupA"/>
    <property type="match status" value="1"/>
</dbReference>
<dbReference type="EMBL" id="QSOI01000006">
    <property type="protein sequence ID" value="RGI84686.1"/>
    <property type="molecule type" value="Genomic_DNA"/>
</dbReference>
<accession>A0A3E4F6K6</accession>
<name>A0A3E4F6K6_9FIRM</name>
<proteinExistence type="predicted"/>
<evidence type="ECO:0000313" key="2">
    <source>
        <dbReference type="Proteomes" id="UP000260664"/>
    </source>
</evidence>
<gene>
    <name evidence="1" type="ORF">DXD84_06895</name>
</gene>
<evidence type="ECO:0000313" key="1">
    <source>
        <dbReference type="EMBL" id="RGI84686.1"/>
    </source>
</evidence>
<protein>
    <submittedName>
        <fullName evidence="1">Glycosyl transferase</fullName>
    </submittedName>
</protein>
<dbReference type="Proteomes" id="UP000260664">
    <property type="component" value="Unassembled WGS sequence"/>
</dbReference>
<comment type="caution">
    <text evidence="1">The sequence shown here is derived from an EMBL/GenBank/DDBJ whole genome shotgun (WGS) entry which is preliminary data.</text>
</comment>
<organism evidence="1 2">
    <name type="scientific">Dorea formicigenerans</name>
    <dbReference type="NCBI Taxonomy" id="39486"/>
    <lineage>
        <taxon>Bacteria</taxon>
        <taxon>Bacillati</taxon>
        <taxon>Bacillota</taxon>
        <taxon>Clostridia</taxon>
        <taxon>Lachnospirales</taxon>
        <taxon>Lachnospiraceae</taxon>
        <taxon>Dorea</taxon>
    </lineage>
</organism>
<sequence length="299" mass="35420">MFLRIIFSKRFFNILDDETYLKIKWKLNMGNELNLVEPQTFNEKLQWLKIHDRKPYYSQLVDKYEAKVWAEKIIGEEYIVPNLGVWDTFDEIEFEKLPKQFVLKCTHDSGGLIICRDKNKLDISQARKVVEKSYKRNFYWSGREWPYKNVKPRIIAEKFMSDGRTEEMGLTDFKFFCFNGKPEFIYISHGLENHDLAGISFYDLKGNKLPFKRMDYKEIPGEQFPLPNNFDEMVNVAEKLAIEVKNPFVRVDLYEIEGNIYFSEITFFPCSGFIPFDPCSVDKKLGKLIDLTPVLKKKN</sequence>
<reference evidence="1 2" key="1">
    <citation type="submission" date="2018-08" db="EMBL/GenBank/DDBJ databases">
        <title>A genome reference for cultivated species of the human gut microbiota.</title>
        <authorList>
            <person name="Zou Y."/>
            <person name="Xue W."/>
            <person name="Luo G."/>
        </authorList>
    </citation>
    <scope>NUCLEOTIDE SEQUENCE [LARGE SCALE GENOMIC DNA]</scope>
    <source>
        <strain evidence="1 2">TM09-19AC</strain>
    </source>
</reference>
<dbReference type="InterPro" id="IPR029465">
    <property type="entry name" value="ATPgrasp_TupA"/>
</dbReference>
<keyword evidence="1" id="KW-0808">Transferase</keyword>
<dbReference type="AlphaFoldDB" id="A0A3E4F6K6"/>